<evidence type="ECO:0000313" key="3">
    <source>
        <dbReference type="Proteomes" id="UP001219518"/>
    </source>
</evidence>
<evidence type="ECO:0000313" key="2">
    <source>
        <dbReference type="EMBL" id="KAK3926875.1"/>
    </source>
</evidence>
<feature type="non-terminal residue" evidence="2">
    <location>
        <position position="1"/>
    </location>
</feature>
<proteinExistence type="predicted"/>
<reference evidence="2" key="2">
    <citation type="journal article" date="2023" name="BMC Genomics">
        <title>Pest status, molecular evolution, and epigenetic factors derived from the genome assembly of Frankliniella fusca, a thysanopteran phytovirus vector.</title>
        <authorList>
            <person name="Catto M.A."/>
            <person name="Labadie P.E."/>
            <person name="Jacobson A.L."/>
            <person name="Kennedy G.G."/>
            <person name="Srinivasan R."/>
            <person name="Hunt B.G."/>
        </authorList>
    </citation>
    <scope>NUCLEOTIDE SEQUENCE</scope>
    <source>
        <strain evidence="2">PL_HMW_Pooled</strain>
    </source>
</reference>
<feature type="compositionally biased region" description="Gly residues" evidence="1">
    <location>
        <begin position="105"/>
        <end position="127"/>
    </location>
</feature>
<dbReference type="EMBL" id="JAHWGI010001270">
    <property type="protein sequence ID" value="KAK3926875.1"/>
    <property type="molecule type" value="Genomic_DNA"/>
</dbReference>
<protein>
    <submittedName>
        <fullName evidence="2">Linoleate diol synthase</fullName>
    </submittedName>
</protein>
<keyword evidence="3" id="KW-1185">Reference proteome</keyword>
<name>A0AAE1HSX3_9NEOP</name>
<dbReference type="Proteomes" id="UP001219518">
    <property type="component" value="Unassembled WGS sequence"/>
</dbReference>
<feature type="region of interest" description="Disordered" evidence="1">
    <location>
        <begin position="105"/>
        <end position="132"/>
    </location>
</feature>
<organism evidence="2 3">
    <name type="scientific">Frankliniella fusca</name>
    <dbReference type="NCBI Taxonomy" id="407009"/>
    <lineage>
        <taxon>Eukaryota</taxon>
        <taxon>Metazoa</taxon>
        <taxon>Ecdysozoa</taxon>
        <taxon>Arthropoda</taxon>
        <taxon>Hexapoda</taxon>
        <taxon>Insecta</taxon>
        <taxon>Pterygota</taxon>
        <taxon>Neoptera</taxon>
        <taxon>Paraneoptera</taxon>
        <taxon>Thysanoptera</taxon>
        <taxon>Terebrantia</taxon>
        <taxon>Thripoidea</taxon>
        <taxon>Thripidae</taxon>
        <taxon>Frankliniella</taxon>
    </lineage>
</organism>
<evidence type="ECO:0000256" key="1">
    <source>
        <dbReference type="SAM" id="MobiDB-lite"/>
    </source>
</evidence>
<gene>
    <name evidence="2" type="ORF">KUF71_015211</name>
</gene>
<reference evidence="2" key="1">
    <citation type="submission" date="2021-07" db="EMBL/GenBank/DDBJ databases">
        <authorList>
            <person name="Catto M.A."/>
            <person name="Jacobson A."/>
            <person name="Kennedy G."/>
            <person name="Labadie P."/>
            <person name="Hunt B.G."/>
            <person name="Srinivasan R."/>
        </authorList>
    </citation>
    <scope>NUCLEOTIDE SEQUENCE</scope>
    <source>
        <strain evidence="2">PL_HMW_Pooled</strain>
        <tissue evidence="2">Head</tissue>
    </source>
</reference>
<sequence>MLHKINGEQQVNKHLAPKDQCKNIKLPSRIKIYSSSPSRNYMFLHQIMEAGSSALYAPTPLRSLLDLVVGGNLAVDGGGVGSVGDGGGVGSVGDGGGDALDNGGRVGQGGGVGDGGGGVGDGSGGNHSLGDEGLLTDNSVEAVDGVSGVVDGAAGAVGVGQGVGALDNITLARLVLVLGVAGQSVLHV</sequence>
<dbReference type="AlphaFoldDB" id="A0AAE1HSX3"/>
<accession>A0AAE1HSX3</accession>
<comment type="caution">
    <text evidence="2">The sequence shown here is derived from an EMBL/GenBank/DDBJ whole genome shotgun (WGS) entry which is preliminary data.</text>
</comment>